<evidence type="ECO:0000313" key="1">
    <source>
        <dbReference type="Proteomes" id="UP000095283"/>
    </source>
</evidence>
<evidence type="ECO:0000313" key="2">
    <source>
        <dbReference type="WBParaSite" id="Hba_06822"/>
    </source>
</evidence>
<dbReference type="AlphaFoldDB" id="A0A1I7WNV2"/>
<protein>
    <submittedName>
        <fullName evidence="2">Tetratricopeptide repeat protein</fullName>
    </submittedName>
</protein>
<dbReference type="Proteomes" id="UP000095283">
    <property type="component" value="Unplaced"/>
</dbReference>
<dbReference type="WBParaSite" id="Hba_06822">
    <property type="protein sequence ID" value="Hba_06822"/>
    <property type="gene ID" value="Hba_06822"/>
</dbReference>
<proteinExistence type="predicted"/>
<organism evidence="1 2">
    <name type="scientific">Heterorhabditis bacteriophora</name>
    <name type="common">Entomopathogenic nematode worm</name>
    <dbReference type="NCBI Taxonomy" id="37862"/>
    <lineage>
        <taxon>Eukaryota</taxon>
        <taxon>Metazoa</taxon>
        <taxon>Ecdysozoa</taxon>
        <taxon>Nematoda</taxon>
        <taxon>Chromadorea</taxon>
        <taxon>Rhabditida</taxon>
        <taxon>Rhabditina</taxon>
        <taxon>Rhabditomorpha</taxon>
        <taxon>Strongyloidea</taxon>
        <taxon>Heterorhabditidae</taxon>
        <taxon>Heterorhabditis</taxon>
    </lineage>
</organism>
<name>A0A1I7WNV2_HETBA</name>
<sequence>MSNEALLAAINVYLLHMRNNRQWKEAFLCARKPAQEGAHTLSNS</sequence>
<keyword evidence="1" id="KW-1185">Reference proteome</keyword>
<reference evidence="2" key="1">
    <citation type="submission" date="2016-11" db="UniProtKB">
        <authorList>
            <consortium name="WormBaseParasite"/>
        </authorList>
    </citation>
    <scope>IDENTIFICATION</scope>
</reference>
<accession>A0A1I7WNV2</accession>